<protein>
    <recommendedName>
        <fullName evidence="6">DUF1104 domain-containing protein</fullName>
    </recommendedName>
</protein>
<evidence type="ECO:0000313" key="5">
    <source>
        <dbReference type="Proteomes" id="UP001240777"/>
    </source>
</evidence>
<keyword evidence="5" id="KW-1185">Reference proteome</keyword>
<evidence type="ECO:0000256" key="1">
    <source>
        <dbReference type="SAM" id="SignalP"/>
    </source>
</evidence>
<feature type="signal peptide" evidence="1">
    <location>
        <begin position="1"/>
        <end position="18"/>
    </location>
</feature>
<sequence length="125" mass="14995">MKKYFVCLFLLFATVCVADNWRDLNELHKDLKNVGLDDVQEKAVKKLFKQYHHQLKDWWKANGQTDALIMRFFSQEGFNIEEIKNKLNNIHHKKIKLDLDFLQELHSILNEEQRCKISKEFGEDD</sequence>
<proteinExistence type="predicted"/>
<dbReference type="RefSeq" id="WP_305516863.1">
    <property type="nucleotide sequence ID" value="NZ_JAUPEV010000004.1"/>
</dbReference>
<dbReference type="Proteomes" id="UP001240777">
    <property type="component" value="Unassembled WGS sequence"/>
</dbReference>
<name>A0AA90T527_9HELI</name>
<reference evidence="2" key="2">
    <citation type="submission" date="2023-07" db="EMBL/GenBank/DDBJ databases">
        <authorList>
            <person name="Aydin F."/>
            <person name="Tarhane S."/>
            <person name="Saticioglu I.B."/>
            <person name="Karakaya E."/>
            <person name="Abay S."/>
            <person name="Guran O."/>
            <person name="Bozkurt E."/>
            <person name="Uzum N."/>
            <person name="Olgun K."/>
            <person name="Jablonski D."/>
        </authorList>
    </citation>
    <scope>NUCLEOTIDE SEQUENCE</scope>
    <source>
        <strain evidence="2">Faydin-H75</strain>
    </source>
</reference>
<dbReference type="EMBL" id="JAUPEV010000004">
    <property type="protein sequence ID" value="MDO7253023.1"/>
    <property type="molecule type" value="Genomic_DNA"/>
</dbReference>
<reference evidence="2 4" key="3">
    <citation type="journal article" date="2024" name="Syst. Appl. Microbiol.">
        <title>Helicobacter cappadocius sp. nov., from lizards: The first psychrotrophic Helicobacter species.</title>
        <authorList>
            <person name="Aydin F."/>
            <person name="Tarhane S."/>
            <person name="Karakaya E."/>
            <person name="Abay S."/>
            <person name="Kayman T."/>
            <person name="Guran O."/>
            <person name="Bozkurt E."/>
            <person name="Uzum N."/>
            <person name="Avci A."/>
            <person name="Olgun K."/>
            <person name="Jablonski D."/>
            <person name="Guran C."/>
            <person name="Burcin Saticioglu I."/>
        </authorList>
    </citation>
    <scope>NUCLEOTIDE SEQUENCE [LARGE SCALE GENOMIC DNA]</scope>
    <source>
        <strain evidence="2">Faydin-H75</strain>
        <strain evidence="4">faydin-H76</strain>
    </source>
</reference>
<evidence type="ECO:0000313" key="4">
    <source>
        <dbReference type="Proteomes" id="UP001177258"/>
    </source>
</evidence>
<dbReference type="EMBL" id="JAUYZK010000005">
    <property type="protein sequence ID" value="MDP2538988.1"/>
    <property type="molecule type" value="Genomic_DNA"/>
</dbReference>
<dbReference type="Gene3D" id="1.20.120.1490">
    <property type="match status" value="1"/>
</dbReference>
<evidence type="ECO:0008006" key="6">
    <source>
        <dbReference type="Google" id="ProtNLM"/>
    </source>
</evidence>
<feature type="chain" id="PRO_5041665707" description="DUF1104 domain-containing protein" evidence="1">
    <location>
        <begin position="19"/>
        <end position="125"/>
    </location>
</feature>
<comment type="caution">
    <text evidence="3">The sequence shown here is derived from an EMBL/GenBank/DDBJ whole genome shotgun (WGS) entry which is preliminary data.</text>
</comment>
<accession>A0AA90T527</accession>
<keyword evidence="1" id="KW-0732">Signal</keyword>
<organism evidence="3 4">
    <name type="scientific">Helicobacter cappadocius</name>
    <dbReference type="NCBI Taxonomy" id="3063998"/>
    <lineage>
        <taxon>Bacteria</taxon>
        <taxon>Pseudomonadati</taxon>
        <taxon>Campylobacterota</taxon>
        <taxon>Epsilonproteobacteria</taxon>
        <taxon>Campylobacterales</taxon>
        <taxon>Helicobacteraceae</taxon>
        <taxon>Helicobacter</taxon>
    </lineage>
</organism>
<gene>
    <name evidence="2" type="ORF">Q5I04_03750</name>
    <name evidence="3" type="ORF">Q5I06_04255</name>
</gene>
<reference evidence="3 5" key="1">
    <citation type="submission" date="2023-07" db="EMBL/GenBank/DDBJ databases">
        <title>Unpublished Manusciprt.</title>
        <authorList>
            <person name="Aydin F."/>
            <person name="Tarhane S."/>
            <person name="Saticioglu I.B."/>
            <person name="Karakaya E."/>
            <person name="Abay S."/>
            <person name="Guran O."/>
            <person name="Bozkurt E."/>
            <person name="Uzum N."/>
            <person name="Olgun K."/>
            <person name="Jablonski D."/>
        </authorList>
    </citation>
    <scope>NUCLEOTIDE SEQUENCE</scope>
    <source>
        <strain evidence="5">faydin-H75</strain>
        <strain evidence="3">Faydin-H76</strain>
    </source>
</reference>
<dbReference type="Proteomes" id="UP001177258">
    <property type="component" value="Unassembled WGS sequence"/>
</dbReference>
<dbReference type="AlphaFoldDB" id="A0AA90T527"/>
<evidence type="ECO:0000313" key="3">
    <source>
        <dbReference type="EMBL" id="MDP2538988.1"/>
    </source>
</evidence>
<evidence type="ECO:0000313" key="2">
    <source>
        <dbReference type="EMBL" id="MDO7253023.1"/>
    </source>
</evidence>